<protein>
    <submittedName>
        <fullName evidence="1">Uncharacterized protein</fullName>
    </submittedName>
</protein>
<comment type="caution">
    <text evidence="1">The sequence shown here is derived from an EMBL/GenBank/DDBJ whole genome shotgun (WGS) entry which is preliminary data.</text>
</comment>
<proteinExistence type="predicted"/>
<reference evidence="1 2" key="1">
    <citation type="journal article" date="2018" name="Front. Plant Sci.">
        <title>Red Clover (Trifolium pratense) and Zigzag Clover (T. medium) - A Picture of Genomic Similarities and Differences.</title>
        <authorList>
            <person name="Dluhosova J."/>
            <person name="Istvanek J."/>
            <person name="Nedelnik J."/>
            <person name="Repkova J."/>
        </authorList>
    </citation>
    <scope>NUCLEOTIDE SEQUENCE [LARGE SCALE GENOMIC DNA]</scope>
    <source>
        <strain evidence="2">cv. 10/8</strain>
        <tissue evidence="1">Leaf</tissue>
    </source>
</reference>
<accession>A0A392VIP3</accession>
<name>A0A392VIP3_9FABA</name>
<dbReference type="AlphaFoldDB" id="A0A392VIP3"/>
<evidence type="ECO:0000313" key="1">
    <source>
        <dbReference type="EMBL" id="MCI87292.1"/>
    </source>
</evidence>
<feature type="non-terminal residue" evidence="1">
    <location>
        <position position="50"/>
    </location>
</feature>
<sequence length="50" mass="5430">MVESSKISESISESLNDLTLDKIRVAAMRNTKLEEIVVGVPRLGGATHSF</sequence>
<evidence type="ECO:0000313" key="2">
    <source>
        <dbReference type="Proteomes" id="UP000265520"/>
    </source>
</evidence>
<dbReference type="Proteomes" id="UP000265520">
    <property type="component" value="Unassembled WGS sequence"/>
</dbReference>
<organism evidence="1 2">
    <name type="scientific">Trifolium medium</name>
    <dbReference type="NCBI Taxonomy" id="97028"/>
    <lineage>
        <taxon>Eukaryota</taxon>
        <taxon>Viridiplantae</taxon>
        <taxon>Streptophyta</taxon>
        <taxon>Embryophyta</taxon>
        <taxon>Tracheophyta</taxon>
        <taxon>Spermatophyta</taxon>
        <taxon>Magnoliopsida</taxon>
        <taxon>eudicotyledons</taxon>
        <taxon>Gunneridae</taxon>
        <taxon>Pentapetalae</taxon>
        <taxon>rosids</taxon>
        <taxon>fabids</taxon>
        <taxon>Fabales</taxon>
        <taxon>Fabaceae</taxon>
        <taxon>Papilionoideae</taxon>
        <taxon>50 kb inversion clade</taxon>
        <taxon>NPAAA clade</taxon>
        <taxon>Hologalegina</taxon>
        <taxon>IRL clade</taxon>
        <taxon>Trifolieae</taxon>
        <taxon>Trifolium</taxon>
    </lineage>
</organism>
<dbReference type="EMBL" id="LXQA011162492">
    <property type="protein sequence ID" value="MCI87292.1"/>
    <property type="molecule type" value="Genomic_DNA"/>
</dbReference>
<keyword evidence="2" id="KW-1185">Reference proteome</keyword>